<dbReference type="InterPro" id="IPR029787">
    <property type="entry name" value="Nucleotide_cyclase"/>
</dbReference>
<evidence type="ECO:0000313" key="3">
    <source>
        <dbReference type="Proteomes" id="UP000000503"/>
    </source>
</evidence>
<keyword evidence="3" id="KW-1185">Reference proteome</keyword>
<gene>
    <name evidence="2" type="ordered locus">Spica_2462</name>
</gene>
<feature type="domain" description="Guanylate cyclase" evidence="1">
    <location>
        <begin position="117"/>
        <end position="247"/>
    </location>
</feature>
<dbReference type="HOGENOM" id="CLU_921146_0_0_12"/>
<name>F8F4C0_GRAC1</name>
<accession>F8F4C0</accession>
<dbReference type="eggNOG" id="ENOG50318RT">
    <property type="taxonomic scope" value="Bacteria"/>
</dbReference>
<protein>
    <recommendedName>
        <fullName evidence="1">Guanylate cyclase domain-containing protein</fullName>
    </recommendedName>
</protein>
<dbReference type="RefSeq" id="WP_013969846.1">
    <property type="nucleotide sequence ID" value="NC_015732.1"/>
</dbReference>
<dbReference type="GO" id="GO:0009190">
    <property type="term" value="P:cyclic nucleotide biosynthetic process"/>
    <property type="evidence" value="ECO:0007669"/>
    <property type="project" value="InterPro"/>
</dbReference>
<dbReference type="Gene3D" id="3.30.70.1230">
    <property type="entry name" value="Nucleotide cyclase"/>
    <property type="match status" value="1"/>
</dbReference>
<dbReference type="KEGG" id="scd:Spica_2462"/>
<dbReference type="EMBL" id="CP002868">
    <property type="protein sequence ID" value="AEJ20567.1"/>
    <property type="molecule type" value="Genomic_DNA"/>
</dbReference>
<evidence type="ECO:0000313" key="2">
    <source>
        <dbReference type="EMBL" id="AEJ20567.1"/>
    </source>
</evidence>
<reference evidence="3" key="1">
    <citation type="journal article" date="2013" name="Stand. Genomic Sci.">
        <title>Genome sequence of the thermophilic fresh-water bacterium Spirochaeta caldaria type strain (H1(T)), reclassification of Spirochaeta caldaria, Spirochaeta stenostrepta, and Spirochaeta zuelzerae in the genus Treponema as Treponema caldaria comb. nov., Treponema stenostrepta comb. nov., and Treponema zuelzerae comb. nov., and emendation of the genus Treponema.</title>
        <authorList>
            <person name="Abt B."/>
            <person name="Goker M."/>
            <person name="Scheuner C."/>
            <person name="Han C."/>
            <person name="Lu M."/>
            <person name="Misra M."/>
            <person name="Lapidus A."/>
            <person name="Nolan M."/>
            <person name="Lucas S."/>
            <person name="Hammon N."/>
            <person name="Deshpande S."/>
            <person name="Cheng J.F."/>
            <person name="Tapia R."/>
            <person name="Goodwin L.A."/>
            <person name="Pitluck S."/>
            <person name="Liolios K."/>
            <person name="Pagani I."/>
            <person name="Ivanova N."/>
            <person name="Mavromatis K."/>
            <person name="Mikhailova N."/>
            <person name="Huntemann M."/>
            <person name="Pati A."/>
            <person name="Chen A."/>
            <person name="Palaniappan K."/>
            <person name="Land M."/>
            <person name="Hauser L."/>
            <person name="Jeffries C.D."/>
            <person name="Rohde M."/>
            <person name="Spring S."/>
            <person name="Gronow S."/>
            <person name="Detter J.C."/>
            <person name="Bristow J."/>
            <person name="Eisen J.A."/>
            <person name="Markowitz V."/>
            <person name="Hugenholtz P."/>
            <person name="Kyrpides N.C."/>
            <person name="Woyke T."/>
            <person name="Klenk H.P."/>
        </authorList>
    </citation>
    <scope>NUCLEOTIDE SEQUENCE</scope>
    <source>
        <strain evidence="3">ATCC 51460 / DSM 7334 / H1</strain>
    </source>
</reference>
<dbReference type="GO" id="GO:0035556">
    <property type="term" value="P:intracellular signal transduction"/>
    <property type="evidence" value="ECO:0007669"/>
    <property type="project" value="InterPro"/>
</dbReference>
<evidence type="ECO:0000259" key="1">
    <source>
        <dbReference type="PROSITE" id="PS50125"/>
    </source>
</evidence>
<organism evidence="2 3">
    <name type="scientific">Gracilinema caldarium (strain ATCC 51460 / DSM 7334 / H1)</name>
    <name type="common">Treponema caldarium</name>
    <dbReference type="NCBI Taxonomy" id="744872"/>
    <lineage>
        <taxon>Bacteria</taxon>
        <taxon>Pseudomonadati</taxon>
        <taxon>Spirochaetota</taxon>
        <taxon>Spirochaetia</taxon>
        <taxon>Spirochaetales</taxon>
        <taxon>Breznakiellaceae</taxon>
        <taxon>Gracilinema</taxon>
    </lineage>
</organism>
<dbReference type="SUPFAM" id="SSF55073">
    <property type="entry name" value="Nucleotide cyclase"/>
    <property type="match status" value="1"/>
</dbReference>
<dbReference type="AlphaFoldDB" id="F8F4C0"/>
<dbReference type="GO" id="GO:0004016">
    <property type="term" value="F:adenylate cyclase activity"/>
    <property type="evidence" value="ECO:0007669"/>
    <property type="project" value="UniProtKB-ARBA"/>
</dbReference>
<dbReference type="Proteomes" id="UP000000503">
    <property type="component" value="Chromosome"/>
</dbReference>
<dbReference type="InterPro" id="IPR001054">
    <property type="entry name" value="A/G_cyclase"/>
</dbReference>
<dbReference type="PROSITE" id="PS50125">
    <property type="entry name" value="GUANYLATE_CYCLASE_2"/>
    <property type="match status" value="1"/>
</dbReference>
<proteinExistence type="predicted"/>
<sequence>MIVNIYPSRWIVKDPNKKDEFNQDHQIMLVLEEDQTLVIADIHSDIPKTLYRQKLMALPPDEELQRIIGEVFGIEKPEVRPYNPNVELDTSALQGLKKMPVDIFHNDYLDEKKPAALVLCTDIRNFSGFLRDHDEGTVFKLIKEFTSNFLSCVNQFGYGCSYYKLLGDGALIIWDETNEATIQEALAVFDTYIEFLETDLFCEYPQLGLGGALVSETLYKYEISAEASQLKYRDYIGYGINLAARIQGLAQKNQLVINKALAKSGKIPYQTSEDPIIIEELKRLKGLKEEDLERLYYYEGKL</sequence>
<dbReference type="STRING" id="744872.Spica_2462"/>